<dbReference type="PANTHER" id="PTHR34130:SF8">
    <property type="entry name" value="TRANSMEMBRANE PROTEIN"/>
    <property type="match status" value="1"/>
</dbReference>
<proteinExistence type="predicted"/>
<organism evidence="2 3">
    <name type="scientific">Trifolium medium</name>
    <dbReference type="NCBI Taxonomy" id="97028"/>
    <lineage>
        <taxon>Eukaryota</taxon>
        <taxon>Viridiplantae</taxon>
        <taxon>Streptophyta</taxon>
        <taxon>Embryophyta</taxon>
        <taxon>Tracheophyta</taxon>
        <taxon>Spermatophyta</taxon>
        <taxon>Magnoliopsida</taxon>
        <taxon>eudicotyledons</taxon>
        <taxon>Gunneridae</taxon>
        <taxon>Pentapetalae</taxon>
        <taxon>rosids</taxon>
        <taxon>fabids</taxon>
        <taxon>Fabales</taxon>
        <taxon>Fabaceae</taxon>
        <taxon>Papilionoideae</taxon>
        <taxon>50 kb inversion clade</taxon>
        <taxon>NPAAA clade</taxon>
        <taxon>Hologalegina</taxon>
        <taxon>IRL clade</taxon>
        <taxon>Trifolieae</taxon>
        <taxon>Trifolium</taxon>
    </lineage>
</organism>
<dbReference type="PANTHER" id="PTHR34130">
    <property type="entry name" value="OS08G0243800 PROTEIN"/>
    <property type="match status" value="1"/>
</dbReference>
<dbReference type="AlphaFoldDB" id="A0A392RSX8"/>
<feature type="non-terminal residue" evidence="2">
    <location>
        <position position="1"/>
    </location>
</feature>
<protein>
    <submittedName>
        <fullName evidence="2">Uncharacterized protein</fullName>
    </submittedName>
</protein>
<comment type="caution">
    <text evidence="2">The sequence shown here is derived from an EMBL/GenBank/DDBJ whole genome shotgun (WGS) entry which is preliminary data.</text>
</comment>
<dbReference type="Proteomes" id="UP000265520">
    <property type="component" value="Unassembled WGS sequence"/>
</dbReference>
<evidence type="ECO:0000256" key="1">
    <source>
        <dbReference type="SAM" id="MobiDB-lite"/>
    </source>
</evidence>
<keyword evidence="3" id="KW-1185">Reference proteome</keyword>
<reference evidence="2 3" key="1">
    <citation type="journal article" date="2018" name="Front. Plant Sci.">
        <title>Red Clover (Trifolium pratense) and Zigzag Clover (T. medium) - A Picture of Genomic Similarities and Differences.</title>
        <authorList>
            <person name="Dluhosova J."/>
            <person name="Istvanek J."/>
            <person name="Nedelnik J."/>
            <person name="Repkova J."/>
        </authorList>
    </citation>
    <scope>NUCLEOTIDE SEQUENCE [LARGE SCALE GENOMIC DNA]</scope>
    <source>
        <strain evidence="3">cv. 10/8</strain>
        <tissue evidence="2">Leaf</tissue>
    </source>
</reference>
<evidence type="ECO:0000313" key="2">
    <source>
        <dbReference type="EMBL" id="MCI39738.1"/>
    </source>
</evidence>
<feature type="compositionally biased region" description="Basic and acidic residues" evidence="1">
    <location>
        <begin position="1"/>
        <end position="12"/>
    </location>
</feature>
<name>A0A392RSX8_9FABA</name>
<feature type="region of interest" description="Disordered" evidence="1">
    <location>
        <begin position="47"/>
        <end position="71"/>
    </location>
</feature>
<dbReference type="EMBL" id="LXQA010271077">
    <property type="protein sequence ID" value="MCI39738.1"/>
    <property type="molecule type" value="Genomic_DNA"/>
</dbReference>
<accession>A0A392RSX8</accession>
<feature type="region of interest" description="Disordered" evidence="1">
    <location>
        <begin position="1"/>
        <end position="21"/>
    </location>
</feature>
<sequence>GIKLPSSRENRYRRSGSGRKNCSGMFGIAKFPLQMELSDMKMRQERREPIKLPLPKYTAEDGGGESCWEQK</sequence>
<evidence type="ECO:0000313" key="3">
    <source>
        <dbReference type="Proteomes" id="UP000265520"/>
    </source>
</evidence>